<reference evidence="4" key="1">
    <citation type="journal article" date="2022" name="bioRxiv">
        <title>Deciphering the potential niche of two novel black yeast fungi from a biological soil crust based on their genomes, phenotypes, and melanin regulation.</title>
        <authorList>
            <consortium name="DOE Joint Genome Institute"/>
            <person name="Carr E.C."/>
            <person name="Barton Q."/>
            <person name="Grambo S."/>
            <person name="Sullivan M."/>
            <person name="Renfro C.M."/>
            <person name="Kuo A."/>
            <person name="Pangilinan J."/>
            <person name="Lipzen A."/>
            <person name="Keymanesh K."/>
            <person name="Savage E."/>
            <person name="Barry K."/>
            <person name="Grigoriev I.V."/>
            <person name="Riekhof W.R."/>
            <person name="Harris S.S."/>
        </authorList>
    </citation>
    <scope>NUCLEOTIDE SEQUENCE</scope>
    <source>
        <strain evidence="4">JF 03-4F</strain>
    </source>
</reference>
<dbReference type="Proteomes" id="UP001203852">
    <property type="component" value="Unassembled WGS sequence"/>
</dbReference>
<name>A0AAN6E6I4_9EURO</name>
<keyword evidence="1" id="KW-0285">Flavoprotein</keyword>
<dbReference type="InterPro" id="IPR036188">
    <property type="entry name" value="FAD/NAD-bd_sf"/>
</dbReference>
<evidence type="ECO:0000256" key="1">
    <source>
        <dbReference type="ARBA" id="ARBA00022630"/>
    </source>
</evidence>
<proteinExistence type="predicted"/>
<gene>
    <name evidence="4" type="ORF">EDD36DRAFT_413814</name>
</gene>
<protein>
    <recommendedName>
        <fullName evidence="6">L-ornithine N(5)-oxygenase</fullName>
    </recommendedName>
</protein>
<dbReference type="AlphaFoldDB" id="A0AAN6E6I4"/>
<evidence type="ECO:0000256" key="3">
    <source>
        <dbReference type="ARBA" id="ARBA00023002"/>
    </source>
</evidence>
<evidence type="ECO:0000256" key="2">
    <source>
        <dbReference type="ARBA" id="ARBA00022827"/>
    </source>
</evidence>
<organism evidence="4 5">
    <name type="scientific">Exophiala viscosa</name>
    <dbReference type="NCBI Taxonomy" id="2486360"/>
    <lineage>
        <taxon>Eukaryota</taxon>
        <taxon>Fungi</taxon>
        <taxon>Dikarya</taxon>
        <taxon>Ascomycota</taxon>
        <taxon>Pezizomycotina</taxon>
        <taxon>Eurotiomycetes</taxon>
        <taxon>Chaetothyriomycetidae</taxon>
        <taxon>Chaetothyriales</taxon>
        <taxon>Herpotrichiellaceae</taxon>
        <taxon>Exophiala</taxon>
    </lineage>
</organism>
<dbReference type="SUPFAM" id="SSF51905">
    <property type="entry name" value="FAD/NAD(P)-binding domain"/>
    <property type="match status" value="2"/>
</dbReference>
<sequence length="540" mass="60289">MRILDGSRTIGGVWSKEKVYPDLYAQIAHPLFEYSCYRMPAEGLSPDGFISGHTIHKYLTSFARDHDLVRRMQLETNVTKVERTTSGGWSLEVDNGPAVTCDKLIWAVGGTSSPIVPKWPSKNFSSPIIHSSQVGDNLAAIEKIETAIVVGAAKSALDTVYMLLKAGKKVDWLIREEGAGPLAMASPTFFGLWNIIDVISTRSVASFSPSIMNTTGIWYNAISQTSIGRFTTKAIWWAVDKYSAYCAGYSANENFEKLRPEPRGFGLFWAQAGLGAASAPDFWKTMHEGDLTVHRSEITSLTDKDIAHLKSGASVQTDMILACSGYEKPYRSFGKGLRVDLGLTYGKNDTIKWAKLEAQGEEEVDRMLPILKEWSPQGAKSSLAPHDDEHLHGPSRHYRRLVPPSAAAQNDRTIFFPGMVHSIFTPLIAETQALWGCAYLLGHLDLPNEEQMNQEVATFNVWTRKRYLAQGRKHAYAIFDFLSYIDTLCRDLGIKTARKGNWFSEMFVRYKPSDYNGMLKEFAEAQRAKGKVITLEKKMA</sequence>
<dbReference type="Gene3D" id="3.50.50.60">
    <property type="entry name" value="FAD/NAD(P)-binding domain"/>
    <property type="match status" value="2"/>
</dbReference>
<dbReference type="EMBL" id="MU404350">
    <property type="protein sequence ID" value="KAI1618122.1"/>
    <property type="molecule type" value="Genomic_DNA"/>
</dbReference>
<accession>A0AAN6E6I4</accession>
<evidence type="ECO:0008006" key="6">
    <source>
        <dbReference type="Google" id="ProtNLM"/>
    </source>
</evidence>
<dbReference type="InterPro" id="IPR050346">
    <property type="entry name" value="FMO-like"/>
</dbReference>
<evidence type="ECO:0000313" key="4">
    <source>
        <dbReference type="EMBL" id="KAI1618122.1"/>
    </source>
</evidence>
<dbReference type="GO" id="GO:0016491">
    <property type="term" value="F:oxidoreductase activity"/>
    <property type="evidence" value="ECO:0007669"/>
    <property type="project" value="UniProtKB-KW"/>
</dbReference>
<dbReference type="Pfam" id="PF13738">
    <property type="entry name" value="Pyr_redox_3"/>
    <property type="match status" value="1"/>
</dbReference>
<keyword evidence="3" id="KW-0560">Oxidoreductase</keyword>
<dbReference type="PANTHER" id="PTHR23023">
    <property type="entry name" value="DIMETHYLANILINE MONOOXYGENASE"/>
    <property type="match status" value="1"/>
</dbReference>
<evidence type="ECO:0000313" key="5">
    <source>
        <dbReference type="Proteomes" id="UP001203852"/>
    </source>
</evidence>
<keyword evidence="5" id="KW-1185">Reference proteome</keyword>
<comment type="caution">
    <text evidence="4">The sequence shown here is derived from an EMBL/GenBank/DDBJ whole genome shotgun (WGS) entry which is preliminary data.</text>
</comment>
<keyword evidence="2" id="KW-0274">FAD</keyword>